<dbReference type="Proteomes" id="UP000027284">
    <property type="component" value="Unassembled WGS sequence"/>
</dbReference>
<evidence type="ECO:0000313" key="4">
    <source>
        <dbReference type="Proteomes" id="UP000027284"/>
    </source>
</evidence>
<sequence length="144" mass="16541">MSDRKYRHRGYQDSDWEERERQREQSRRARDEERLAPRGRGLGAPTVSVFRCRVCGEKQPFTSSVPLEATCFKCKTALHSCAHCSFFDTSAPNECLKPVLTRVPNKNAANACQLYSPRLVQEFASDEPSLKDPRAAFEALFRKR</sequence>
<dbReference type="AlphaFoldDB" id="A0A062XVE3"/>
<comment type="caution">
    <text evidence="3">The sequence shown here is derived from an EMBL/GenBank/DDBJ whole genome shotgun (WGS) entry which is preliminary data.</text>
</comment>
<dbReference type="RefSeq" id="WP_038046611.1">
    <property type="nucleotide sequence ID" value="NZ_JMFG01000003.1"/>
</dbReference>
<gene>
    <name evidence="3" type="ORF">EG19_07545</name>
    <name evidence="2" type="ORF">ENP06_05140</name>
</gene>
<feature type="compositionally biased region" description="Basic and acidic residues" evidence="1">
    <location>
        <begin position="18"/>
        <end position="36"/>
    </location>
</feature>
<proteinExistence type="predicted"/>
<organism evidence="3 4">
    <name type="scientific">Thermoanaerobaculum aquaticum</name>
    <dbReference type="NCBI Taxonomy" id="1312852"/>
    <lineage>
        <taxon>Bacteria</taxon>
        <taxon>Pseudomonadati</taxon>
        <taxon>Acidobacteriota</taxon>
        <taxon>Thermoanaerobaculia</taxon>
        <taxon>Thermoanaerobaculales</taxon>
        <taxon>Thermoanaerobaculaceae</taxon>
        <taxon>Thermoanaerobaculum</taxon>
    </lineage>
</organism>
<reference evidence="3 4" key="1">
    <citation type="submission" date="2014-04" db="EMBL/GenBank/DDBJ databases">
        <title>The Genome Sequence of Thermoanaerobaculum aquaticum MP-01, The First Cultivated Group 23 Acidobacterium.</title>
        <authorList>
            <person name="Stamps B.W."/>
            <person name="Losey N.A."/>
            <person name="Lawson P.A."/>
            <person name="Stevenson B.S."/>
        </authorList>
    </citation>
    <scope>NUCLEOTIDE SEQUENCE [LARGE SCALE GENOMIC DNA]</scope>
    <source>
        <strain evidence="3 4">MP-01</strain>
    </source>
</reference>
<reference evidence="2" key="2">
    <citation type="journal article" date="2020" name="mSystems">
        <title>Genome- and Community-Level Interaction Insights into Carbon Utilization and Element Cycling Functions of Hydrothermarchaeota in Hydrothermal Sediment.</title>
        <authorList>
            <person name="Zhou Z."/>
            <person name="Liu Y."/>
            <person name="Xu W."/>
            <person name="Pan J."/>
            <person name="Luo Z.H."/>
            <person name="Li M."/>
        </authorList>
    </citation>
    <scope>NUCLEOTIDE SEQUENCE [LARGE SCALE GENOMIC DNA]</scope>
    <source>
        <strain evidence="2">SpSt-186</strain>
    </source>
</reference>
<evidence type="ECO:0000256" key="1">
    <source>
        <dbReference type="SAM" id="MobiDB-lite"/>
    </source>
</evidence>
<dbReference type="EMBL" id="DSHW01000392">
    <property type="protein sequence ID" value="HEQ88781.1"/>
    <property type="molecule type" value="Genomic_DNA"/>
</dbReference>
<feature type="region of interest" description="Disordered" evidence="1">
    <location>
        <begin position="1"/>
        <end position="41"/>
    </location>
</feature>
<protein>
    <submittedName>
        <fullName evidence="3">Uncharacterized protein</fullName>
    </submittedName>
</protein>
<dbReference type="OrthoDB" id="129664at2"/>
<accession>A0A062XVE3</accession>
<evidence type="ECO:0000313" key="2">
    <source>
        <dbReference type="EMBL" id="HEQ88781.1"/>
    </source>
</evidence>
<keyword evidence="4" id="KW-1185">Reference proteome</keyword>
<dbReference type="EMBL" id="JMFG01000003">
    <property type="protein sequence ID" value="KDA54833.1"/>
    <property type="molecule type" value="Genomic_DNA"/>
</dbReference>
<evidence type="ECO:0000313" key="3">
    <source>
        <dbReference type="EMBL" id="KDA54833.1"/>
    </source>
</evidence>
<name>A0A062XVE3_9BACT</name>